<name>M5RYR0_9BACT</name>
<dbReference type="PATRIC" id="fig|1265738.3.peg.2584"/>
<comment type="caution">
    <text evidence="1">The sequence shown here is derived from an EMBL/GenBank/DDBJ whole genome shotgun (WGS) entry which is preliminary data.</text>
</comment>
<reference evidence="1 2" key="1">
    <citation type="journal article" date="2013" name="Mar. Genomics">
        <title>Expression of sulfatases in Rhodopirellula baltica and the diversity of sulfatases in the genus Rhodopirellula.</title>
        <authorList>
            <person name="Wegner C.E."/>
            <person name="Richter-Heitmann T."/>
            <person name="Klindworth A."/>
            <person name="Klockow C."/>
            <person name="Richter M."/>
            <person name="Achstetter T."/>
            <person name="Glockner F.O."/>
            <person name="Harder J."/>
        </authorList>
    </citation>
    <scope>NUCLEOTIDE SEQUENCE [LARGE SCALE GENOMIC DNA]</scope>
    <source>
        <strain evidence="1 2">SM1</strain>
    </source>
</reference>
<dbReference type="Proteomes" id="UP000011991">
    <property type="component" value="Unassembled WGS sequence"/>
</dbReference>
<dbReference type="AlphaFoldDB" id="M5RYR0"/>
<dbReference type="EMBL" id="ANOG01000361">
    <property type="protein sequence ID" value="EMI20537.1"/>
    <property type="molecule type" value="Genomic_DNA"/>
</dbReference>
<keyword evidence="2" id="KW-1185">Reference proteome</keyword>
<accession>M5RYR0</accession>
<evidence type="ECO:0000313" key="2">
    <source>
        <dbReference type="Proteomes" id="UP000011991"/>
    </source>
</evidence>
<sequence length="52" mass="5664">MIDAIKAVTDQFVFTNPGEVDANAVSGAGAADWMRPECEVQSVWPVQTWTHS</sequence>
<gene>
    <name evidence="1" type="ORF">RMSM_02569</name>
</gene>
<organism evidence="1 2">
    <name type="scientific">Rhodopirellula maiorica SM1</name>
    <dbReference type="NCBI Taxonomy" id="1265738"/>
    <lineage>
        <taxon>Bacteria</taxon>
        <taxon>Pseudomonadati</taxon>
        <taxon>Planctomycetota</taxon>
        <taxon>Planctomycetia</taxon>
        <taxon>Pirellulales</taxon>
        <taxon>Pirellulaceae</taxon>
        <taxon>Novipirellula</taxon>
    </lineage>
</organism>
<evidence type="ECO:0000313" key="1">
    <source>
        <dbReference type="EMBL" id="EMI20537.1"/>
    </source>
</evidence>
<proteinExistence type="predicted"/>
<protein>
    <submittedName>
        <fullName evidence="1">Uncharacterized protein</fullName>
    </submittedName>
</protein>